<evidence type="ECO:0000313" key="4">
    <source>
        <dbReference type="Proteomes" id="UP000316030"/>
    </source>
</evidence>
<name>A0A521BG68_9RHOB</name>
<protein>
    <recommendedName>
        <fullName evidence="5">FG-GAP repeat</fullName>
    </recommendedName>
</protein>
<accession>A0A521BG68</accession>
<feature type="signal peptide" evidence="2">
    <location>
        <begin position="1"/>
        <end position="22"/>
    </location>
</feature>
<evidence type="ECO:0008006" key="5">
    <source>
        <dbReference type="Google" id="ProtNLM"/>
    </source>
</evidence>
<dbReference type="InterPro" id="IPR013517">
    <property type="entry name" value="FG-GAP"/>
</dbReference>
<organism evidence="3 4">
    <name type="scientific">Thalassovita litoralis</name>
    <dbReference type="NCBI Taxonomy" id="1010611"/>
    <lineage>
        <taxon>Bacteria</taxon>
        <taxon>Pseudomonadati</taxon>
        <taxon>Pseudomonadota</taxon>
        <taxon>Alphaproteobacteria</taxon>
        <taxon>Rhodobacterales</taxon>
        <taxon>Roseobacteraceae</taxon>
        <taxon>Thalassovita</taxon>
    </lineage>
</organism>
<evidence type="ECO:0000256" key="2">
    <source>
        <dbReference type="SAM" id="SignalP"/>
    </source>
</evidence>
<dbReference type="SUPFAM" id="SSF69318">
    <property type="entry name" value="Integrin alpha N-terminal domain"/>
    <property type="match status" value="1"/>
</dbReference>
<dbReference type="OrthoDB" id="58662at2"/>
<proteinExistence type="predicted"/>
<dbReference type="AlphaFoldDB" id="A0A521BG68"/>
<keyword evidence="1 2" id="KW-0732">Signal</keyword>
<dbReference type="RefSeq" id="WP_142492096.1">
    <property type="nucleotide sequence ID" value="NZ_FXTO01000003.1"/>
</dbReference>
<dbReference type="Proteomes" id="UP000316030">
    <property type="component" value="Unassembled WGS sequence"/>
</dbReference>
<dbReference type="InterPro" id="IPR028994">
    <property type="entry name" value="Integrin_alpha_N"/>
</dbReference>
<gene>
    <name evidence="3" type="ORF">SAMN06265173_10348</name>
</gene>
<sequence length="236" mass="25577">MCGWRGSLLALCVALWSGGAVAEDILGAEYLRPVSRYHHDILGHTPEWGAMRLRLDHGKEVTITLPDSQIFEDIAPRLADLDGDGAPEVMAVQTDLRLGARFSVWDETGLIAATPFIGQARRWLAPVGVADLDGDGAVEIAYVDRPHLAKLLRVWRFVDGQLVPVADQPFLTNHRIGWDHIPGGIRACAGQPPVIITANGDWTQVMATTLADGRLSSVAVGPYRGDQSLSEALTCR</sequence>
<evidence type="ECO:0000313" key="3">
    <source>
        <dbReference type="EMBL" id="SMO46095.1"/>
    </source>
</evidence>
<evidence type="ECO:0000256" key="1">
    <source>
        <dbReference type="ARBA" id="ARBA00022729"/>
    </source>
</evidence>
<dbReference type="Pfam" id="PF13517">
    <property type="entry name" value="FG-GAP_3"/>
    <property type="match status" value="1"/>
</dbReference>
<dbReference type="EMBL" id="FXTO01000003">
    <property type="protein sequence ID" value="SMO46095.1"/>
    <property type="molecule type" value="Genomic_DNA"/>
</dbReference>
<feature type="chain" id="PRO_5021810853" description="FG-GAP repeat" evidence="2">
    <location>
        <begin position="23"/>
        <end position="236"/>
    </location>
</feature>
<reference evidence="3 4" key="1">
    <citation type="submission" date="2017-05" db="EMBL/GenBank/DDBJ databases">
        <authorList>
            <person name="Varghese N."/>
            <person name="Submissions S."/>
        </authorList>
    </citation>
    <scope>NUCLEOTIDE SEQUENCE [LARGE SCALE GENOMIC DNA]</scope>
    <source>
        <strain evidence="3 4">DSM 29506</strain>
    </source>
</reference>
<keyword evidence="4" id="KW-1185">Reference proteome</keyword>